<proteinExistence type="predicted"/>
<reference evidence="1" key="1">
    <citation type="submission" date="2020-05" db="EMBL/GenBank/DDBJ databases">
        <title>Large-scale comparative analyses of tick genomes elucidate their genetic diversity and vector capacities.</title>
        <authorList>
            <person name="Jia N."/>
            <person name="Wang J."/>
            <person name="Shi W."/>
            <person name="Du L."/>
            <person name="Sun Y."/>
            <person name="Zhan W."/>
            <person name="Jiang J."/>
            <person name="Wang Q."/>
            <person name="Zhang B."/>
            <person name="Ji P."/>
            <person name="Sakyi L.B."/>
            <person name="Cui X."/>
            <person name="Yuan T."/>
            <person name="Jiang B."/>
            <person name="Yang W."/>
            <person name="Lam T.T.-Y."/>
            <person name="Chang Q."/>
            <person name="Ding S."/>
            <person name="Wang X."/>
            <person name="Zhu J."/>
            <person name="Ruan X."/>
            <person name="Zhao L."/>
            <person name="Wei J."/>
            <person name="Que T."/>
            <person name="Du C."/>
            <person name="Cheng J."/>
            <person name="Dai P."/>
            <person name="Han X."/>
            <person name="Huang E."/>
            <person name="Gao Y."/>
            <person name="Liu J."/>
            <person name="Shao H."/>
            <person name="Ye R."/>
            <person name="Li L."/>
            <person name="Wei W."/>
            <person name="Wang X."/>
            <person name="Wang C."/>
            <person name="Yang T."/>
            <person name="Huo Q."/>
            <person name="Li W."/>
            <person name="Guo W."/>
            <person name="Chen H."/>
            <person name="Zhou L."/>
            <person name="Ni X."/>
            <person name="Tian J."/>
            <person name="Zhou Y."/>
            <person name="Sheng Y."/>
            <person name="Liu T."/>
            <person name="Pan Y."/>
            <person name="Xia L."/>
            <person name="Li J."/>
            <person name="Zhao F."/>
            <person name="Cao W."/>
        </authorList>
    </citation>
    <scope>NUCLEOTIDE SEQUENCE</scope>
    <source>
        <strain evidence="1">Dsil-2018</strain>
    </source>
</reference>
<sequence>MTSAYVLAGLLVAAAMTTAAGSSSTSCMNITISNILDIGTCIGNSANYCGSTSGSAATQGISKITNCVIQGVVQNGSPQGIVNALVPLLLIIVNRDLPTGINLPMVPMLGNMNLCNSSGCLGFLIKNDTCDGSINIGLPSMGNISTCLGDTAQMCTAGSPTTTNMVQSTVQAVICILTQLPANQLLTVARSTTCNLIKAINSGLQNTAVQAAFLGFSTTLSAALGVPCECRSRFTRKSF</sequence>
<protein>
    <submittedName>
        <fullName evidence="1">Uncharacterized protein</fullName>
    </submittedName>
</protein>
<gene>
    <name evidence="1" type="ORF">HPB49_017725</name>
</gene>
<name>A0ACB8CS25_DERSI</name>
<evidence type="ECO:0000313" key="1">
    <source>
        <dbReference type="EMBL" id="KAH7949959.1"/>
    </source>
</evidence>
<evidence type="ECO:0000313" key="2">
    <source>
        <dbReference type="Proteomes" id="UP000821865"/>
    </source>
</evidence>
<accession>A0ACB8CS25</accession>
<comment type="caution">
    <text evidence="1">The sequence shown here is derived from an EMBL/GenBank/DDBJ whole genome shotgun (WGS) entry which is preliminary data.</text>
</comment>
<dbReference type="Proteomes" id="UP000821865">
    <property type="component" value="Chromosome 5"/>
</dbReference>
<organism evidence="1 2">
    <name type="scientific">Dermacentor silvarum</name>
    <name type="common">Tick</name>
    <dbReference type="NCBI Taxonomy" id="543639"/>
    <lineage>
        <taxon>Eukaryota</taxon>
        <taxon>Metazoa</taxon>
        <taxon>Ecdysozoa</taxon>
        <taxon>Arthropoda</taxon>
        <taxon>Chelicerata</taxon>
        <taxon>Arachnida</taxon>
        <taxon>Acari</taxon>
        <taxon>Parasitiformes</taxon>
        <taxon>Ixodida</taxon>
        <taxon>Ixodoidea</taxon>
        <taxon>Ixodidae</taxon>
        <taxon>Rhipicephalinae</taxon>
        <taxon>Dermacentor</taxon>
    </lineage>
</organism>
<dbReference type="EMBL" id="CM023474">
    <property type="protein sequence ID" value="KAH7949959.1"/>
    <property type="molecule type" value="Genomic_DNA"/>
</dbReference>
<keyword evidence="2" id="KW-1185">Reference proteome</keyword>